<protein>
    <recommendedName>
        <fullName evidence="3">RIIa domain-containing protein</fullName>
    </recommendedName>
</protein>
<dbReference type="EMBL" id="HBGG01026547">
    <property type="protein sequence ID" value="CAD9211472.1"/>
    <property type="molecule type" value="Transcribed_RNA"/>
</dbReference>
<dbReference type="AlphaFoldDB" id="A0A6U1IS53"/>
<sequence>MDKPLEQASLPDTGWKQPSEILAETEEYAKNSTVVNLFRDMALQTFKSRPEDPPRFLVSYLAHNYPVAASEALFERQQRVVEKHEKRDEELTVTVSHKEHELQEYLVHEVGLERVMKSVAEALIKQRPAQEDALTAIIQTLTDIQTAKEEKILLMDRDLNEAAGRSEEADGEG</sequence>
<reference evidence="2" key="1">
    <citation type="submission" date="2021-01" db="EMBL/GenBank/DDBJ databases">
        <authorList>
            <person name="Corre E."/>
            <person name="Pelletier E."/>
            <person name="Niang G."/>
            <person name="Scheremetjew M."/>
            <person name="Finn R."/>
            <person name="Kale V."/>
            <person name="Holt S."/>
            <person name="Cochrane G."/>
            <person name="Meng A."/>
            <person name="Brown T."/>
            <person name="Cohen L."/>
        </authorList>
    </citation>
    <scope>NUCLEOTIDE SEQUENCE</scope>
    <source>
        <strain evidence="2">PLY429</strain>
    </source>
</reference>
<organism evidence="2">
    <name type="scientific">Tetraselmis chuii</name>
    <dbReference type="NCBI Taxonomy" id="63592"/>
    <lineage>
        <taxon>Eukaryota</taxon>
        <taxon>Viridiplantae</taxon>
        <taxon>Chlorophyta</taxon>
        <taxon>core chlorophytes</taxon>
        <taxon>Chlorodendrophyceae</taxon>
        <taxon>Chlorodendrales</taxon>
        <taxon>Chlorodendraceae</taxon>
        <taxon>Tetraselmis</taxon>
    </lineage>
</organism>
<evidence type="ECO:0000313" key="1">
    <source>
        <dbReference type="EMBL" id="CAD9211468.1"/>
    </source>
</evidence>
<name>A0A6U1IS53_9CHLO</name>
<gene>
    <name evidence="1" type="ORF">TCHU04912_LOCUS13707</name>
    <name evidence="2" type="ORF">TCHU04912_LOCUS13711</name>
</gene>
<proteinExistence type="predicted"/>
<evidence type="ECO:0000313" key="2">
    <source>
        <dbReference type="EMBL" id="CAD9211472.1"/>
    </source>
</evidence>
<accession>A0A6U1IS53</accession>
<evidence type="ECO:0008006" key="3">
    <source>
        <dbReference type="Google" id="ProtNLM"/>
    </source>
</evidence>
<dbReference type="EMBL" id="HBGG01026536">
    <property type="protein sequence ID" value="CAD9211468.1"/>
    <property type="molecule type" value="Transcribed_RNA"/>
</dbReference>